<feature type="region of interest" description="Disordered" evidence="1">
    <location>
        <begin position="70"/>
        <end position="101"/>
    </location>
</feature>
<dbReference type="EMBL" id="UYSU01033418">
    <property type="protein sequence ID" value="VDL92204.1"/>
    <property type="molecule type" value="Genomic_DNA"/>
</dbReference>
<sequence length="101" mass="10916">MPLIHITFGSPSTLFQLNACITRDAAPCCGEDVMRLSELALTAWLTRHADTSNDNSWPSAWWAARTLPAGETSRPCQSGPRNAQSEKLVTVGHRTSTGSGF</sequence>
<proteinExistence type="predicted"/>
<keyword evidence="3" id="KW-1185">Reference proteome</keyword>
<dbReference type="AlphaFoldDB" id="A0A183SNM1"/>
<feature type="compositionally biased region" description="Polar residues" evidence="1">
    <location>
        <begin position="74"/>
        <end position="101"/>
    </location>
</feature>
<protein>
    <submittedName>
        <fullName evidence="2 4">Uncharacterized protein</fullName>
    </submittedName>
</protein>
<evidence type="ECO:0000256" key="1">
    <source>
        <dbReference type="SAM" id="MobiDB-lite"/>
    </source>
</evidence>
<dbReference type="Proteomes" id="UP000275846">
    <property type="component" value="Unassembled WGS sequence"/>
</dbReference>
<reference evidence="4" key="1">
    <citation type="submission" date="2016-06" db="UniProtKB">
        <authorList>
            <consortium name="WormBaseParasite"/>
        </authorList>
    </citation>
    <scope>IDENTIFICATION</scope>
</reference>
<evidence type="ECO:0000313" key="3">
    <source>
        <dbReference type="Proteomes" id="UP000275846"/>
    </source>
</evidence>
<accession>A0A183SNM1</accession>
<dbReference type="WBParaSite" id="SSLN_0000600601-mRNA-1">
    <property type="protein sequence ID" value="SSLN_0000600601-mRNA-1"/>
    <property type="gene ID" value="SSLN_0000600601"/>
</dbReference>
<reference evidence="2 3" key="2">
    <citation type="submission" date="2018-11" db="EMBL/GenBank/DDBJ databases">
        <authorList>
            <consortium name="Pathogen Informatics"/>
        </authorList>
    </citation>
    <scope>NUCLEOTIDE SEQUENCE [LARGE SCALE GENOMIC DNA]</scope>
    <source>
        <strain evidence="2 3">NST_G2</strain>
    </source>
</reference>
<organism evidence="4">
    <name type="scientific">Schistocephalus solidus</name>
    <name type="common">Tapeworm</name>
    <dbReference type="NCBI Taxonomy" id="70667"/>
    <lineage>
        <taxon>Eukaryota</taxon>
        <taxon>Metazoa</taxon>
        <taxon>Spiralia</taxon>
        <taxon>Lophotrochozoa</taxon>
        <taxon>Platyhelminthes</taxon>
        <taxon>Cestoda</taxon>
        <taxon>Eucestoda</taxon>
        <taxon>Diphyllobothriidea</taxon>
        <taxon>Diphyllobothriidae</taxon>
        <taxon>Schistocephalus</taxon>
    </lineage>
</organism>
<name>A0A183SNM1_SCHSO</name>
<evidence type="ECO:0000313" key="4">
    <source>
        <dbReference type="WBParaSite" id="SSLN_0000600601-mRNA-1"/>
    </source>
</evidence>
<evidence type="ECO:0000313" key="2">
    <source>
        <dbReference type="EMBL" id="VDL92204.1"/>
    </source>
</evidence>
<gene>
    <name evidence="2" type="ORF">SSLN_LOCUS5819</name>
</gene>